<keyword evidence="6" id="KW-1185">Reference proteome</keyword>
<accession>A0ABT5I8G0</accession>
<dbReference type="Gene3D" id="3.30.930.30">
    <property type="match status" value="1"/>
</dbReference>
<proteinExistence type="inferred from homology"/>
<feature type="domain" description="MobA/MobL protein" evidence="4">
    <location>
        <begin position="19"/>
        <end position="213"/>
    </location>
</feature>
<evidence type="ECO:0000313" key="6">
    <source>
        <dbReference type="Proteomes" id="UP001221566"/>
    </source>
</evidence>
<dbReference type="Pfam" id="PF03389">
    <property type="entry name" value="MobA_MobL"/>
    <property type="match status" value="1"/>
</dbReference>
<protein>
    <submittedName>
        <fullName evidence="5">MobA/MobL family protein</fullName>
    </submittedName>
</protein>
<evidence type="ECO:0000259" key="4">
    <source>
        <dbReference type="Pfam" id="PF03389"/>
    </source>
</evidence>
<feature type="compositionally biased region" description="Polar residues" evidence="3">
    <location>
        <begin position="462"/>
        <end position="473"/>
    </location>
</feature>
<evidence type="ECO:0000313" key="5">
    <source>
        <dbReference type="EMBL" id="MDC7692467.1"/>
    </source>
</evidence>
<dbReference type="RefSeq" id="WP_272804078.1">
    <property type="nucleotide sequence ID" value="NZ_JAQQKY010000012.1"/>
</dbReference>
<evidence type="ECO:0000256" key="1">
    <source>
        <dbReference type="ARBA" id="ARBA00010873"/>
    </source>
</evidence>
<feature type="region of interest" description="Disordered" evidence="3">
    <location>
        <begin position="1"/>
        <end position="22"/>
    </location>
</feature>
<comment type="similarity">
    <text evidence="1">Belongs to the MobA/MobL family.</text>
</comment>
<organism evidence="5 6">
    <name type="scientific">Vogesella indigofera</name>
    <name type="common">Pseudomonas indigofera</name>
    <dbReference type="NCBI Taxonomy" id="45465"/>
    <lineage>
        <taxon>Bacteria</taxon>
        <taxon>Pseudomonadati</taxon>
        <taxon>Pseudomonadota</taxon>
        <taxon>Betaproteobacteria</taxon>
        <taxon>Neisseriales</taxon>
        <taxon>Chromobacteriaceae</taxon>
        <taxon>Vogesella</taxon>
    </lineage>
</organism>
<evidence type="ECO:0000256" key="2">
    <source>
        <dbReference type="ARBA" id="ARBA00022971"/>
    </source>
</evidence>
<comment type="caution">
    <text evidence="5">The sequence shown here is derived from an EMBL/GenBank/DDBJ whole genome shotgun (WGS) entry which is preliminary data.</text>
</comment>
<reference evidence="5 6" key="1">
    <citation type="submission" date="2023-01" db="EMBL/GenBank/DDBJ databases">
        <title>Novel species of the genus Vogesella isolated from rivers.</title>
        <authorList>
            <person name="Lu H."/>
        </authorList>
    </citation>
    <scope>NUCLEOTIDE SEQUENCE [LARGE SCALE GENOMIC DNA]</scope>
    <source>
        <strain evidence="5 6">SH7W</strain>
    </source>
</reference>
<feature type="region of interest" description="Disordered" evidence="3">
    <location>
        <begin position="461"/>
        <end position="494"/>
    </location>
</feature>
<dbReference type="Proteomes" id="UP001221566">
    <property type="component" value="Unassembled WGS sequence"/>
</dbReference>
<sequence length="494" mass="56214">MSLYHLSSKVHGRNKESKKTAVSAAAYRNGERYRGVDGHLSNYKNKKVDGFSMIFPSYVELHARPDAETLWRSADAAELKKDGTFKESSRSAREFEFSLMRELTPAQNKFLAREFARYVSEKYGVACNVAFHMLDGDNPHAHMMYTVRKINADGTLGAKIRELDSKAVLLEARTKWAELATAHLQRAGFDIILSEKSFSEQGIEHEPAKHVNADKYYRAKRLKIELPELVRRAELMSKRSANDDQYQAQDDDVKKNTVNLIADSDASTVQSFMIDEPALTPTIDPESTFIPLPEPTPSPSFKLHYEGLNRQEIAIKAAEDIAIVKMKQKLDADLRAIDEHCDRLKKLHQEIKHGKGAKVERKIFGIFTIYVSKYKNADIEALKQEYIEGKRAFEEKKHAYERRMRASGIAVLGEHIKYVEENIDYIRSVTNEKMIREFTKAYIDGLDNNSNGSDFVYVPKANQGNTATPSNDYDYNLVYKPDDHDDADGTNGPR</sequence>
<gene>
    <name evidence="5" type="ORF">PQU93_17000</name>
</gene>
<dbReference type="EMBL" id="JAQQKY010000012">
    <property type="protein sequence ID" value="MDC7692467.1"/>
    <property type="molecule type" value="Genomic_DNA"/>
</dbReference>
<keyword evidence="2" id="KW-0184">Conjugation</keyword>
<dbReference type="InterPro" id="IPR005053">
    <property type="entry name" value="MobA_MobL"/>
</dbReference>
<evidence type="ECO:0000256" key="3">
    <source>
        <dbReference type="SAM" id="MobiDB-lite"/>
    </source>
</evidence>
<name>A0ABT5I8G0_VOGIN</name>